<evidence type="ECO:0008006" key="4">
    <source>
        <dbReference type="Google" id="ProtNLM"/>
    </source>
</evidence>
<dbReference type="AlphaFoldDB" id="A0A4Y2DPC9"/>
<accession>A0A4Y2DPC9</accession>
<reference evidence="2 3" key="1">
    <citation type="journal article" date="2019" name="Sci. Rep.">
        <title>Orb-weaving spider Araneus ventricosus genome elucidates the spidroin gene catalogue.</title>
        <authorList>
            <person name="Kono N."/>
            <person name="Nakamura H."/>
            <person name="Ohtoshi R."/>
            <person name="Moran D.A.P."/>
            <person name="Shinohara A."/>
            <person name="Yoshida Y."/>
            <person name="Fujiwara M."/>
            <person name="Mori M."/>
            <person name="Tomita M."/>
            <person name="Arakawa K."/>
        </authorList>
    </citation>
    <scope>NUCLEOTIDE SEQUENCE [LARGE SCALE GENOMIC DNA]</scope>
</reference>
<gene>
    <name evidence="2" type="ORF">AVEN_214257_1</name>
</gene>
<evidence type="ECO:0000256" key="1">
    <source>
        <dbReference type="SAM" id="SignalP"/>
    </source>
</evidence>
<dbReference type="EMBL" id="BGPR01090116">
    <property type="protein sequence ID" value="GBM18067.1"/>
    <property type="molecule type" value="Genomic_DNA"/>
</dbReference>
<comment type="caution">
    <text evidence="2">The sequence shown here is derived from an EMBL/GenBank/DDBJ whole genome shotgun (WGS) entry which is preliminary data.</text>
</comment>
<keyword evidence="3" id="KW-1185">Reference proteome</keyword>
<name>A0A4Y2DPC9_ARAVE</name>
<feature type="non-terminal residue" evidence="2">
    <location>
        <position position="110"/>
    </location>
</feature>
<feature type="signal peptide" evidence="1">
    <location>
        <begin position="1"/>
        <end position="20"/>
    </location>
</feature>
<sequence>MLCALCLRVSWNSLIVSLEALTALAYRQVNHQIFQFIKQMHTKQQRALKDRGNNQHSCPRPSEDPLLLSVRVAGHAAEAGGRRAGLRHLVHGLGLCLDGPRPDAGLFWRL</sequence>
<evidence type="ECO:0000313" key="2">
    <source>
        <dbReference type="EMBL" id="GBM18067.1"/>
    </source>
</evidence>
<organism evidence="2 3">
    <name type="scientific">Araneus ventricosus</name>
    <name type="common">Orbweaver spider</name>
    <name type="synonym">Epeira ventricosa</name>
    <dbReference type="NCBI Taxonomy" id="182803"/>
    <lineage>
        <taxon>Eukaryota</taxon>
        <taxon>Metazoa</taxon>
        <taxon>Ecdysozoa</taxon>
        <taxon>Arthropoda</taxon>
        <taxon>Chelicerata</taxon>
        <taxon>Arachnida</taxon>
        <taxon>Araneae</taxon>
        <taxon>Araneomorphae</taxon>
        <taxon>Entelegynae</taxon>
        <taxon>Araneoidea</taxon>
        <taxon>Araneidae</taxon>
        <taxon>Araneus</taxon>
    </lineage>
</organism>
<dbReference type="Proteomes" id="UP000499080">
    <property type="component" value="Unassembled WGS sequence"/>
</dbReference>
<evidence type="ECO:0000313" key="3">
    <source>
        <dbReference type="Proteomes" id="UP000499080"/>
    </source>
</evidence>
<feature type="chain" id="PRO_5021269293" description="Secreted protein" evidence="1">
    <location>
        <begin position="21"/>
        <end position="110"/>
    </location>
</feature>
<keyword evidence="1" id="KW-0732">Signal</keyword>
<proteinExistence type="predicted"/>
<protein>
    <recommendedName>
        <fullName evidence="4">Secreted protein</fullName>
    </recommendedName>
</protein>